<sequence length="135" mass="14178">MQSNINNKKKGSELMANFNDARAEGIGLIHFLIRLVVGAVVLAVTAALTPGFSITGFWPLILGAIVLAALDYIALRFLGIHASPYGRGITGFVLAAVIIYITQFFVAGYSVTLLGAVIGALVYGIIDAIIPGRGM</sequence>
<evidence type="ECO:0000313" key="3">
    <source>
        <dbReference type="Proteomes" id="UP000223596"/>
    </source>
</evidence>
<gene>
    <name evidence="2" type="ORF">M972_112844</name>
</gene>
<protein>
    <submittedName>
        <fullName evidence="2">Uncharacterized membrane protein YvlD (DUF360 family)</fullName>
    </submittedName>
</protein>
<evidence type="ECO:0000256" key="1">
    <source>
        <dbReference type="SAM" id="Phobius"/>
    </source>
</evidence>
<feature type="transmembrane region" description="Helical" evidence="1">
    <location>
        <begin position="57"/>
        <end position="78"/>
    </location>
</feature>
<dbReference type="PANTHER" id="PTHR37309:SF1">
    <property type="entry name" value="SLR0284 PROTEIN"/>
    <property type="match status" value="1"/>
</dbReference>
<dbReference type="Proteomes" id="UP000223596">
    <property type="component" value="Unassembled WGS sequence"/>
</dbReference>
<keyword evidence="1" id="KW-1133">Transmembrane helix</keyword>
<keyword evidence="1" id="KW-0812">Transmembrane</keyword>
<name>A0AB36TJL8_ACETH</name>
<proteinExistence type="predicted"/>
<dbReference type="InterPro" id="IPR007165">
    <property type="entry name" value="Phage_holin_4_2"/>
</dbReference>
<dbReference type="AlphaFoldDB" id="A0AB36TJL8"/>
<evidence type="ECO:0000313" key="2">
    <source>
        <dbReference type="EMBL" id="PFH04023.1"/>
    </source>
</evidence>
<organism evidence="2 3">
    <name type="scientific">Acetivibrio thermocellus AD2</name>
    <dbReference type="NCBI Taxonomy" id="1138384"/>
    <lineage>
        <taxon>Bacteria</taxon>
        <taxon>Bacillati</taxon>
        <taxon>Bacillota</taxon>
        <taxon>Clostridia</taxon>
        <taxon>Eubacteriales</taxon>
        <taxon>Oscillospiraceae</taxon>
        <taxon>Acetivibrio</taxon>
    </lineage>
</organism>
<reference evidence="2 3" key="1">
    <citation type="submission" date="2017-09" db="EMBL/GenBank/DDBJ databases">
        <title>Evaluation of Pacific Biosciences Sequencing Technology to Finishing C. thermocellum Genome Sequences.</title>
        <authorList>
            <person name="Brown S."/>
        </authorList>
    </citation>
    <scope>NUCLEOTIDE SEQUENCE [LARGE SCALE GENOMIC DNA]</scope>
    <source>
        <strain evidence="2 3">AD2</strain>
    </source>
</reference>
<dbReference type="GeneID" id="35803555"/>
<dbReference type="Pfam" id="PF04020">
    <property type="entry name" value="Phage_holin_4_2"/>
    <property type="match status" value="1"/>
</dbReference>
<accession>A0AB36TJL8</accession>
<keyword evidence="1" id="KW-0472">Membrane</keyword>
<dbReference type="PANTHER" id="PTHR37309">
    <property type="entry name" value="SLR0284 PROTEIN"/>
    <property type="match status" value="1"/>
</dbReference>
<feature type="transmembrane region" description="Helical" evidence="1">
    <location>
        <begin position="85"/>
        <end position="105"/>
    </location>
</feature>
<comment type="caution">
    <text evidence="2">The sequence shown here is derived from an EMBL/GenBank/DDBJ whole genome shotgun (WGS) entry which is preliminary data.</text>
</comment>
<feature type="transmembrane region" description="Helical" evidence="1">
    <location>
        <begin position="111"/>
        <end position="130"/>
    </location>
</feature>
<dbReference type="RefSeq" id="WP_003514136.1">
    <property type="nucleotide sequence ID" value="NZ_CP013828.1"/>
</dbReference>
<dbReference type="EMBL" id="PDBW01000001">
    <property type="protein sequence ID" value="PFH04023.1"/>
    <property type="molecule type" value="Genomic_DNA"/>
</dbReference>
<feature type="transmembrane region" description="Helical" evidence="1">
    <location>
        <begin position="31"/>
        <end position="51"/>
    </location>
</feature>